<evidence type="ECO:0000313" key="2">
    <source>
        <dbReference type="EMBL" id="POM63265.1"/>
    </source>
</evidence>
<evidence type="ECO:0000313" key="3">
    <source>
        <dbReference type="Proteomes" id="UP000237271"/>
    </source>
</evidence>
<proteinExistence type="predicted"/>
<dbReference type="OrthoDB" id="120831at2759"/>
<feature type="non-terminal residue" evidence="2">
    <location>
        <position position="87"/>
    </location>
</feature>
<evidence type="ECO:0000256" key="1">
    <source>
        <dbReference type="SAM" id="MobiDB-lite"/>
    </source>
</evidence>
<accession>A0A2P4XCK4</accession>
<feature type="region of interest" description="Disordered" evidence="1">
    <location>
        <begin position="1"/>
        <end position="28"/>
    </location>
</feature>
<sequence length="87" mass="9488">MANDNKQPPSLEGEPLLPADVHDITEEGSDMTRDIFFAILKETQDGPPRPKSLPDQSEILHEDIGKASDIAQPGGFRRDHVITNLGG</sequence>
<keyword evidence="3" id="KW-1185">Reference proteome</keyword>
<dbReference type="AlphaFoldDB" id="A0A2P4XCK4"/>
<comment type="caution">
    <text evidence="2">The sequence shown here is derived from an EMBL/GenBank/DDBJ whole genome shotgun (WGS) entry which is preliminary data.</text>
</comment>
<dbReference type="EMBL" id="NCKW01015064">
    <property type="protein sequence ID" value="POM63265.1"/>
    <property type="molecule type" value="Genomic_DNA"/>
</dbReference>
<dbReference type="Proteomes" id="UP000237271">
    <property type="component" value="Unassembled WGS sequence"/>
</dbReference>
<reference evidence="2 3" key="1">
    <citation type="journal article" date="2017" name="Genome Biol. Evol.">
        <title>Phytophthora megakarya and P. palmivora, closely related causal agents of cacao black pod rot, underwent increases in genome sizes and gene numbers by different mechanisms.</title>
        <authorList>
            <person name="Ali S.S."/>
            <person name="Shao J."/>
            <person name="Lary D.J."/>
            <person name="Kronmiller B."/>
            <person name="Shen D."/>
            <person name="Strem M.D."/>
            <person name="Amoako-Attah I."/>
            <person name="Akrofi A.Y."/>
            <person name="Begoude B.A."/>
            <person name="Ten Hoopen G.M."/>
            <person name="Coulibaly K."/>
            <person name="Kebe B.I."/>
            <person name="Melnick R.L."/>
            <person name="Guiltinan M.J."/>
            <person name="Tyler B.M."/>
            <person name="Meinhardt L.W."/>
            <person name="Bailey B.A."/>
        </authorList>
    </citation>
    <scope>NUCLEOTIDE SEQUENCE [LARGE SCALE GENOMIC DNA]</scope>
    <source>
        <strain evidence="3">sbr112.9</strain>
    </source>
</reference>
<organism evidence="2 3">
    <name type="scientific">Phytophthora palmivora</name>
    <dbReference type="NCBI Taxonomy" id="4796"/>
    <lineage>
        <taxon>Eukaryota</taxon>
        <taxon>Sar</taxon>
        <taxon>Stramenopiles</taxon>
        <taxon>Oomycota</taxon>
        <taxon>Peronosporomycetes</taxon>
        <taxon>Peronosporales</taxon>
        <taxon>Peronosporaceae</taxon>
        <taxon>Phytophthora</taxon>
    </lineage>
</organism>
<protein>
    <submittedName>
        <fullName evidence="2">Vacuolar amino acid transporter</fullName>
    </submittedName>
</protein>
<gene>
    <name evidence="2" type="ORF">PHPALM_27447</name>
</gene>
<name>A0A2P4XCK4_9STRA</name>